<keyword evidence="7" id="KW-1185">Reference proteome</keyword>
<feature type="compositionally biased region" description="Polar residues" evidence="3">
    <location>
        <begin position="161"/>
        <end position="177"/>
    </location>
</feature>
<feature type="compositionally biased region" description="Basic and acidic residues" evidence="3">
    <location>
        <begin position="50"/>
        <end position="60"/>
    </location>
</feature>
<sequence>MAPTKQSGTTTLLPMLKKSITTRSKTTAPNQNQNPDSDLQPAQRTKRKAEHSPLKNDRGVKRSALGNLTNAVVLKATDNDVETGIGALKAGHGNTKGGVKETTSISKHASQIIQQIANNIGHNHKNKTVVSKNVTEVFTKPDPDGPKTRAATKILTRAASRQQLTGNSSNVTTSNGRGKNPLSIGHPLKAGISAVTKTIVKTKETTFDGGNKLQTTALAPAAATAQHGKAPKRRISNEFEKTEDSLYVSALEDITSSGSLRLSENFGTSRLRTPEEEDKRNTREGSVSPKKRTPEGIEDYDLSNWNDVFQVSHYAQDIFDYQKDREAQFVIPDYMPTQPHISKWMRALLVDWMVEIQESFELNHETLYLAVKIVDIYLSRAEVQKDSLQLLGAAALFIASKYDERVPPTVDDFQYICDGAYQRREMILMEINVFKTIGYDLGIPLSYRFLRRYARVNRIDMQVLTLARYILEFTLMDYAIVGLRDSKLACAALFIAMRMNDMPGWNRALEFYSGYKVEDFAEIAILLNNIMTRKPKESLNTVRHKYSHELFFESAKKQFITDLTKLFDTTGYQLTNGKTSTATATRSHHASSTATTTSV</sequence>
<comment type="similarity">
    <text evidence="2">Belongs to the cyclin family.</text>
</comment>
<dbReference type="InterPro" id="IPR013763">
    <property type="entry name" value="Cyclin-like_dom"/>
</dbReference>
<dbReference type="SMART" id="SM01332">
    <property type="entry name" value="Cyclin_C"/>
    <property type="match status" value="1"/>
</dbReference>
<dbReference type="EnsemblMetazoa" id="AALFPA23_018236.R26792">
    <property type="protein sequence ID" value="AALFPA23_018236.P26792"/>
    <property type="gene ID" value="AALFPA23_018236"/>
</dbReference>
<dbReference type="EnsemblMetazoa" id="AALFPA23_018236.R26793">
    <property type="protein sequence ID" value="AALFPA23_018236.P26793"/>
    <property type="gene ID" value="AALFPA23_018236"/>
</dbReference>
<protein>
    <recommendedName>
        <fullName evidence="8">G2/mitotic-specific cyclin-B3</fullName>
    </recommendedName>
</protein>
<evidence type="ECO:0000256" key="1">
    <source>
        <dbReference type="ARBA" id="ARBA00023127"/>
    </source>
</evidence>
<feature type="compositionally biased region" description="Polar residues" evidence="3">
    <location>
        <begin position="1"/>
        <end position="12"/>
    </location>
</feature>
<evidence type="ECO:0000259" key="5">
    <source>
        <dbReference type="SMART" id="SM01332"/>
    </source>
</evidence>
<dbReference type="SUPFAM" id="SSF47954">
    <property type="entry name" value="Cyclin-like"/>
    <property type="match status" value="2"/>
</dbReference>
<feature type="domain" description="Cyclin-like" evidence="4">
    <location>
        <begin position="448"/>
        <end position="529"/>
    </location>
</feature>
<dbReference type="EnsemblMetazoa" id="AALFPA23_018236.R26791">
    <property type="protein sequence ID" value="AALFPA23_018236.P26791"/>
    <property type="gene ID" value="AALFPA23_018236"/>
</dbReference>
<keyword evidence="1 2" id="KW-0195">Cyclin</keyword>
<dbReference type="EnsemblMetazoa" id="AALFPA23_018236.R26794">
    <property type="protein sequence ID" value="AALFPA23_018236.P26794"/>
    <property type="gene ID" value="AALFPA23_018236"/>
</dbReference>
<dbReference type="RefSeq" id="XP_062701423.1">
    <property type="nucleotide sequence ID" value="XM_062845439.1"/>
</dbReference>
<dbReference type="PANTHER" id="PTHR10177">
    <property type="entry name" value="CYCLINS"/>
    <property type="match status" value="1"/>
</dbReference>
<reference evidence="7" key="1">
    <citation type="journal article" date="2015" name="Proc. Natl. Acad. Sci. U.S.A.">
        <title>Genome sequence of the Asian Tiger mosquito, Aedes albopictus, reveals insights into its biology, genetics, and evolution.</title>
        <authorList>
            <person name="Chen X.G."/>
            <person name="Jiang X."/>
            <person name="Gu J."/>
            <person name="Xu M."/>
            <person name="Wu Y."/>
            <person name="Deng Y."/>
            <person name="Zhang C."/>
            <person name="Bonizzoni M."/>
            <person name="Dermauw W."/>
            <person name="Vontas J."/>
            <person name="Armbruster P."/>
            <person name="Huang X."/>
            <person name="Yang Y."/>
            <person name="Zhang H."/>
            <person name="He W."/>
            <person name="Peng H."/>
            <person name="Liu Y."/>
            <person name="Wu K."/>
            <person name="Chen J."/>
            <person name="Lirakis M."/>
            <person name="Topalis P."/>
            <person name="Van Leeuwen T."/>
            <person name="Hall A.B."/>
            <person name="Jiang X."/>
            <person name="Thorpe C."/>
            <person name="Mueller R.L."/>
            <person name="Sun C."/>
            <person name="Waterhouse R.M."/>
            <person name="Yan G."/>
            <person name="Tu Z.J."/>
            <person name="Fang X."/>
            <person name="James A.A."/>
        </authorList>
    </citation>
    <scope>NUCLEOTIDE SEQUENCE [LARGE SCALE GENOMIC DNA]</scope>
    <source>
        <strain evidence="7">Foshan</strain>
    </source>
</reference>
<feature type="domain" description="Cyclin-like" evidence="4">
    <location>
        <begin position="351"/>
        <end position="435"/>
    </location>
</feature>
<dbReference type="Pfam" id="PF02984">
    <property type="entry name" value="Cyclin_C"/>
    <property type="match status" value="1"/>
</dbReference>
<feature type="region of interest" description="Disordered" evidence="3">
    <location>
        <begin position="161"/>
        <end position="185"/>
    </location>
</feature>
<organism evidence="6 7">
    <name type="scientific">Aedes albopictus</name>
    <name type="common">Asian tiger mosquito</name>
    <name type="synonym">Stegomyia albopicta</name>
    <dbReference type="NCBI Taxonomy" id="7160"/>
    <lineage>
        <taxon>Eukaryota</taxon>
        <taxon>Metazoa</taxon>
        <taxon>Ecdysozoa</taxon>
        <taxon>Arthropoda</taxon>
        <taxon>Hexapoda</taxon>
        <taxon>Insecta</taxon>
        <taxon>Pterygota</taxon>
        <taxon>Neoptera</taxon>
        <taxon>Endopterygota</taxon>
        <taxon>Diptera</taxon>
        <taxon>Nematocera</taxon>
        <taxon>Culicoidea</taxon>
        <taxon>Culicidae</taxon>
        <taxon>Culicinae</taxon>
        <taxon>Aedini</taxon>
        <taxon>Aedes</taxon>
        <taxon>Stegomyia</taxon>
    </lineage>
</organism>
<dbReference type="RefSeq" id="XP_019545077.3">
    <property type="nucleotide sequence ID" value="XM_019689532.3"/>
</dbReference>
<proteinExistence type="inferred from homology"/>
<feature type="compositionally biased region" description="Polar residues" evidence="3">
    <location>
        <begin position="19"/>
        <end position="43"/>
    </location>
</feature>
<evidence type="ECO:0000256" key="2">
    <source>
        <dbReference type="RuleBase" id="RU000383"/>
    </source>
</evidence>
<evidence type="ECO:0000313" key="6">
    <source>
        <dbReference type="EnsemblMetazoa" id="AALFPA23_018236.P26794"/>
    </source>
</evidence>
<feature type="region of interest" description="Disordered" evidence="3">
    <location>
        <begin position="579"/>
        <end position="599"/>
    </location>
</feature>
<dbReference type="GeneID" id="109415630"/>
<dbReference type="Pfam" id="PF00134">
    <property type="entry name" value="Cyclin_N"/>
    <property type="match status" value="1"/>
</dbReference>
<evidence type="ECO:0000256" key="3">
    <source>
        <dbReference type="SAM" id="MobiDB-lite"/>
    </source>
</evidence>
<dbReference type="InterPro" id="IPR036915">
    <property type="entry name" value="Cyclin-like_sf"/>
</dbReference>
<evidence type="ECO:0000259" key="4">
    <source>
        <dbReference type="SMART" id="SM00385"/>
    </source>
</evidence>
<evidence type="ECO:0008006" key="8">
    <source>
        <dbReference type="Google" id="ProtNLM"/>
    </source>
</evidence>
<accession>A0ABM1ZGJ9</accession>
<name>A0ABM1ZGJ9_AEDAL</name>
<feature type="region of interest" description="Disordered" evidence="3">
    <location>
        <begin position="265"/>
        <end position="298"/>
    </location>
</feature>
<dbReference type="RefSeq" id="XP_062701422.1">
    <property type="nucleotide sequence ID" value="XM_062845438.1"/>
</dbReference>
<dbReference type="InterPro" id="IPR039361">
    <property type="entry name" value="Cyclin"/>
</dbReference>
<dbReference type="CDD" id="cd20508">
    <property type="entry name" value="CYCLIN_CCNB3_rpt1"/>
    <property type="match status" value="1"/>
</dbReference>
<reference evidence="6" key="2">
    <citation type="submission" date="2025-05" db="UniProtKB">
        <authorList>
            <consortium name="EnsemblMetazoa"/>
        </authorList>
    </citation>
    <scope>IDENTIFICATION</scope>
    <source>
        <strain evidence="6">Foshan</strain>
    </source>
</reference>
<feature type="compositionally biased region" description="Basic and acidic residues" evidence="3">
    <location>
        <begin position="272"/>
        <end position="283"/>
    </location>
</feature>
<dbReference type="SMART" id="SM00385">
    <property type="entry name" value="CYCLIN"/>
    <property type="match status" value="2"/>
</dbReference>
<dbReference type="InterPro" id="IPR006671">
    <property type="entry name" value="Cyclin_N"/>
</dbReference>
<dbReference type="RefSeq" id="XP_029730269.2">
    <property type="nucleotide sequence ID" value="XM_029874409.2"/>
</dbReference>
<feature type="region of interest" description="Disordered" evidence="3">
    <location>
        <begin position="1"/>
        <end position="61"/>
    </location>
</feature>
<dbReference type="Gene3D" id="1.10.472.10">
    <property type="entry name" value="Cyclin-like"/>
    <property type="match status" value="2"/>
</dbReference>
<evidence type="ECO:0000313" key="7">
    <source>
        <dbReference type="Proteomes" id="UP000069940"/>
    </source>
</evidence>
<dbReference type="InterPro" id="IPR004367">
    <property type="entry name" value="Cyclin_C-dom"/>
</dbReference>
<feature type="domain" description="Cyclin C-terminal" evidence="5">
    <location>
        <begin position="444"/>
        <end position="560"/>
    </location>
</feature>
<dbReference type="Proteomes" id="UP000069940">
    <property type="component" value="Unassembled WGS sequence"/>
</dbReference>